<accession>A0A7I8VZV5</accession>
<feature type="region of interest" description="Disordered" evidence="1">
    <location>
        <begin position="261"/>
        <end position="282"/>
    </location>
</feature>
<gene>
    <name evidence="3" type="ORF">DGYR_LOCUS8210</name>
</gene>
<dbReference type="PANTHER" id="PTHR14421:SF3">
    <property type="entry name" value="SPERMATOGENESIS-ASSOCIATED PROTEIN 1"/>
    <property type="match status" value="1"/>
</dbReference>
<dbReference type="Pfam" id="PF15743">
    <property type="entry name" value="SPATA1_C"/>
    <property type="match status" value="1"/>
</dbReference>
<evidence type="ECO:0000256" key="1">
    <source>
        <dbReference type="SAM" id="MobiDB-lite"/>
    </source>
</evidence>
<dbReference type="PANTHER" id="PTHR14421">
    <property type="entry name" value="SPERMATOGENESIS-ASSOCIATED PROTEIN 1"/>
    <property type="match status" value="1"/>
</dbReference>
<organism evidence="3 4">
    <name type="scientific">Dimorphilus gyrociliatus</name>
    <dbReference type="NCBI Taxonomy" id="2664684"/>
    <lineage>
        <taxon>Eukaryota</taxon>
        <taxon>Metazoa</taxon>
        <taxon>Spiralia</taxon>
        <taxon>Lophotrochozoa</taxon>
        <taxon>Annelida</taxon>
        <taxon>Polychaeta</taxon>
        <taxon>Polychaeta incertae sedis</taxon>
        <taxon>Dinophilidae</taxon>
        <taxon>Dimorphilus</taxon>
    </lineage>
</organism>
<keyword evidence="4" id="KW-1185">Reference proteome</keyword>
<feature type="compositionally biased region" description="Polar residues" evidence="1">
    <location>
        <begin position="353"/>
        <end position="362"/>
    </location>
</feature>
<dbReference type="AlphaFoldDB" id="A0A7I8VZV5"/>
<name>A0A7I8VZV5_9ANNE</name>
<dbReference type="InterPro" id="IPR031478">
    <property type="entry name" value="SPATA1_C"/>
</dbReference>
<evidence type="ECO:0000313" key="3">
    <source>
        <dbReference type="EMBL" id="CAD5120055.1"/>
    </source>
</evidence>
<proteinExistence type="predicted"/>
<dbReference type="OrthoDB" id="9901850at2759"/>
<dbReference type="Proteomes" id="UP000549394">
    <property type="component" value="Unassembled WGS sequence"/>
</dbReference>
<feature type="region of interest" description="Disordered" evidence="1">
    <location>
        <begin position="324"/>
        <end position="472"/>
    </location>
</feature>
<feature type="compositionally biased region" description="Basic and acidic residues" evidence="1">
    <location>
        <begin position="417"/>
        <end position="427"/>
    </location>
</feature>
<evidence type="ECO:0000313" key="4">
    <source>
        <dbReference type="Proteomes" id="UP000549394"/>
    </source>
</evidence>
<feature type="region of interest" description="Disordered" evidence="1">
    <location>
        <begin position="636"/>
        <end position="657"/>
    </location>
</feature>
<comment type="caution">
    <text evidence="3">The sequence shown here is derived from an EMBL/GenBank/DDBJ whole genome shotgun (WGS) entry which is preliminary data.</text>
</comment>
<sequence length="657" mass="76766">MLADLHIYVVPVDLWRSHLRSADNAVIEKTVSAGYVRVHPDVSIYNLREEIEAQLGNEDIIPKEFIFLKSVGRCLTKVKLRQEYSTKVKHFLPPHAYLPEIFLLEALPEWRECYTSRSSSEHSESRNWNAYKPVPPIRDGVYRNHVSVQTGNWKVERHPVRSPINKYSIGTQTNGVLYKSPSIPKLHSETPIKTSHESQSTQTYYRSPIQTPIMPKNSDIAVQTMRVQSPEQRWRNYAVQTEEYVEESMFLVGTPPVQNSYLPPVSATPPRTPSPKYIDEDAERRRLEELRRLREEEERRRRALEEELRRQRELEELERLKRRKTPELIKQSPIPPIQPEPKPEPEPEPKPNLSLQSAPKQRSPTPPPSNPTPPPPPPRLPPSPPTPEPSPSQKIVELKHKDPPLEKPNESIIPNPKKIETLHKPEPEPETLPTQPLPTSSRKSNKKEQVHTTVKRTPTPPPPSPRLDKVNEKNRLLAELQRIREEREEIELKREELMRKCKLLHSKFTNRRDQAKNIWKQKYYEQKKKTPPIEEKCAKLKLELESTHKRLMIQMEGREKDGRKLNLDKPSEHMNLRLQATRTQHFIDDLHRKIENIKMKLTAEMKLRHQAETEQRALRAELTQKKINVTLSRNQRLEQLKTQDALPSHRSPITTSR</sequence>
<dbReference type="InterPro" id="IPR039062">
    <property type="entry name" value="SPAT1"/>
</dbReference>
<feature type="compositionally biased region" description="Pro residues" evidence="1">
    <location>
        <begin position="364"/>
        <end position="390"/>
    </location>
</feature>
<dbReference type="EMBL" id="CAJFCJ010000012">
    <property type="protein sequence ID" value="CAD5120055.1"/>
    <property type="molecule type" value="Genomic_DNA"/>
</dbReference>
<reference evidence="3 4" key="1">
    <citation type="submission" date="2020-08" db="EMBL/GenBank/DDBJ databases">
        <authorList>
            <person name="Hejnol A."/>
        </authorList>
    </citation>
    <scope>NUCLEOTIDE SEQUENCE [LARGE SCALE GENOMIC DNA]</scope>
</reference>
<protein>
    <submittedName>
        <fullName evidence="3">DgyrCDS8637</fullName>
    </submittedName>
</protein>
<feature type="domain" description="Spermatogenesis-associated protein 1 C-terminal" evidence="2">
    <location>
        <begin position="479"/>
        <end position="626"/>
    </location>
</feature>
<evidence type="ECO:0000259" key="2">
    <source>
        <dbReference type="Pfam" id="PF15743"/>
    </source>
</evidence>
<feature type="compositionally biased region" description="Basic and acidic residues" evidence="1">
    <location>
        <begin position="396"/>
        <end position="409"/>
    </location>
</feature>